<keyword evidence="4" id="KW-1185">Reference proteome</keyword>
<keyword evidence="2" id="KW-0472">Membrane</keyword>
<evidence type="ECO:0000313" key="4">
    <source>
        <dbReference type="Proteomes" id="UP000323506"/>
    </source>
</evidence>
<gene>
    <name evidence="3" type="ORF">ES288_A07G109200v1</name>
</gene>
<evidence type="ECO:0000313" key="3">
    <source>
        <dbReference type="EMBL" id="TYH09601.1"/>
    </source>
</evidence>
<name>A0A5D2FUX8_GOSDA</name>
<reference evidence="3 4" key="1">
    <citation type="submission" date="2019-06" db="EMBL/GenBank/DDBJ databases">
        <title>WGS assembly of Gossypium darwinii.</title>
        <authorList>
            <person name="Chen Z.J."/>
            <person name="Sreedasyam A."/>
            <person name="Ando A."/>
            <person name="Song Q."/>
            <person name="De L."/>
            <person name="Hulse-Kemp A."/>
            <person name="Ding M."/>
            <person name="Ye W."/>
            <person name="Kirkbride R."/>
            <person name="Jenkins J."/>
            <person name="Plott C."/>
            <person name="Lovell J."/>
            <person name="Lin Y.-M."/>
            <person name="Vaughn R."/>
            <person name="Liu B."/>
            <person name="Li W."/>
            <person name="Simpson S."/>
            <person name="Scheffler B."/>
            <person name="Saski C."/>
            <person name="Grover C."/>
            <person name="Hu G."/>
            <person name="Conover J."/>
            <person name="Carlson J."/>
            <person name="Shu S."/>
            <person name="Boston L."/>
            <person name="Williams M."/>
            <person name="Peterson D."/>
            <person name="Mcgee K."/>
            <person name="Jones D."/>
            <person name="Wendel J."/>
            <person name="Stelly D."/>
            <person name="Grimwood J."/>
            <person name="Schmutz J."/>
        </authorList>
    </citation>
    <scope>NUCLEOTIDE SEQUENCE [LARGE SCALE GENOMIC DNA]</scope>
    <source>
        <strain evidence="3">1808015.09</strain>
    </source>
</reference>
<dbReference type="Proteomes" id="UP000323506">
    <property type="component" value="Chromosome A07"/>
</dbReference>
<proteinExistence type="predicted"/>
<organism evidence="3 4">
    <name type="scientific">Gossypium darwinii</name>
    <name type="common">Darwin's cotton</name>
    <name type="synonym">Gossypium barbadense var. darwinii</name>
    <dbReference type="NCBI Taxonomy" id="34276"/>
    <lineage>
        <taxon>Eukaryota</taxon>
        <taxon>Viridiplantae</taxon>
        <taxon>Streptophyta</taxon>
        <taxon>Embryophyta</taxon>
        <taxon>Tracheophyta</taxon>
        <taxon>Spermatophyta</taxon>
        <taxon>Magnoliopsida</taxon>
        <taxon>eudicotyledons</taxon>
        <taxon>Gunneridae</taxon>
        <taxon>Pentapetalae</taxon>
        <taxon>rosids</taxon>
        <taxon>malvids</taxon>
        <taxon>Malvales</taxon>
        <taxon>Malvaceae</taxon>
        <taxon>Malvoideae</taxon>
        <taxon>Gossypium</taxon>
    </lineage>
</organism>
<keyword evidence="2" id="KW-0812">Transmembrane</keyword>
<feature type="transmembrane region" description="Helical" evidence="2">
    <location>
        <begin position="6"/>
        <end position="34"/>
    </location>
</feature>
<accession>A0A5D2FUX8</accession>
<evidence type="ECO:0000256" key="1">
    <source>
        <dbReference type="SAM" id="MobiDB-lite"/>
    </source>
</evidence>
<dbReference type="EMBL" id="CM017694">
    <property type="protein sequence ID" value="TYH09601.1"/>
    <property type="molecule type" value="Genomic_DNA"/>
</dbReference>
<sequence length="112" mass="12429">MQSPPFLLHSILQFILQTPFHFILSFVLSLFLCLQQIGTHTCKEMEFNVCSSPAKKQSQSQSLPPRRGQVKMRILKTILKSVTSMASPKESVPHLSSIPTTAAPTPTGYLSD</sequence>
<dbReference type="AlphaFoldDB" id="A0A5D2FUX8"/>
<feature type="region of interest" description="Disordered" evidence="1">
    <location>
        <begin position="84"/>
        <end position="112"/>
    </location>
</feature>
<keyword evidence="2" id="KW-1133">Transmembrane helix</keyword>
<protein>
    <submittedName>
        <fullName evidence="3">Uncharacterized protein</fullName>
    </submittedName>
</protein>
<evidence type="ECO:0000256" key="2">
    <source>
        <dbReference type="SAM" id="Phobius"/>
    </source>
</evidence>
<feature type="compositionally biased region" description="Low complexity" evidence="1">
    <location>
        <begin position="99"/>
        <end position="112"/>
    </location>
</feature>